<keyword evidence="4 6" id="KW-0378">Hydrolase</keyword>
<dbReference type="PANTHER" id="PTHR34137:SF1">
    <property type="entry name" value="EXODEOXYRIBONUCLEASE 7 SMALL SUBUNIT"/>
    <property type="match status" value="1"/>
</dbReference>
<reference evidence="7" key="1">
    <citation type="journal article" date="2021" name="PeerJ">
        <title>Extensive microbial diversity within the chicken gut microbiome revealed by metagenomics and culture.</title>
        <authorList>
            <person name="Gilroy R."/>
            <person name="Ravi A."/>
            <person name="Getino M."/>
            <person name="Pursley I."/>
            <person name="Horton D.L."/>
            <person name="Alikhan N.F."/>
            <person name="Baker D."/>
            <person name="Gharbi K."/>
            <person name="Hall N."/>
            <person name="Watson M."/>
            <person name="Adriaenssens E.M."/>
            <person name="Foster-Nyarko E."/>
            <person name="Jarju S."/>
            <person name="Secka A."/>
            <person name="Antonio M."/>
            <person name="Oren A."/>
            <person name="Chaudhuri R.R."/>
            <person name="La Ragione R."/>
            <person name="Hildebrand F."/>
            <person name="Pallen M.J."/>
        </authorList>
    </citation>
    <scope>NUCLEOTIDE SEQUENCE</scope>
    <source>
        <strain evidence="7">ChiGjej1B1-13045</strain>
    </source>
</reference>
<dbReference type="PANTHER" id="PTHR34137">
    <property type="entry name" value="EXODEOXYRIBONUCLEASE 7 SMALL SUBUNIT"/>
    <property type="match status" value="1"/>
</dbReference>
<dbReference type="Gene3D" id="1.10.287.1040">
    <property type="entry name" value="Exonuclease VII, small subunit"/>
    <property type="match status" value="1"/>
</dbReference>
<dbReference type="InterPro" id="IPR003761">
    <property type="entry name" value="Exonuc_VII_S"/>
</dbReference>
<comment type="similarity">
    <text evidence="1 6">Belongs to the XseB family.</text>
</comment>
<reference evidence="7" key="2">
    <citation type="submission" date="2021-04" db="EMBL/GenBank/DDBJ databases">
        <authorList>
            <person name="Gilroy R."/>
        </authorList>
    </citation>
    <scope>NUCLEOTIDE SEQUENCE</scope>
    <source>
        <strain evidence="7">ChiGjej1B1-13045</strain>
    </source>
</reference>
<dbReference type="EC" id="3.1.11.6" evidence="6"/>
<dbReference type="AlphaFoldDB" id="A0A9D2D8Q6"/>
<accession>A0A9D2D8Q6</accession>
<keyword evidence="2 6" id="KW-0963">Cytoplasm</keyword>
<dbReference type="Proteomes" id="UP000824017">
    <property type="component" value="Unassembled WGS sequence"/>
</dbReference>
<evidence type="ECO:0000313" key="7">
    <source>
        <dbReference type="EMBL" id="HIZ12487.1"/>
    </source>
</evidence>
<evidence type="ECO:0000256" key="2">
    <source>
        <dbReference type="ARBA" id="ARBA00022490"/>
    </source>
</evidence>
<dbReference type="PIRSF" id="PIRSF006488">
    <property type="entry name" value="Exonuc_VII_S"/>
    <property type="match status" value="1"/>
</dbReference>
<name>A0A9D2D8Q6_9FIRM</name>
<keyword evidence="5 6" id="KW-0269">Exonuclease</keyword>
<comment type="subunit">
    <text evidence="6">Heterooligomer composed of large and small subunits.</text>
</comment>
<comment type="caution">
    <text evidence="7">The sequence shown here is derived from an EMBL/GenBank/DDBJ whole genome shotgun (WGS) entry which is preliminary data.</text>
</comment>
<dbReference type="GO" id="GO:0006308">
    <property type="term" value="P:DNA catabolic process"/>
    <property type="evidence" value="ECO:0007669"/>
    <property type="project" value="UniProtKB-UniRule"/>
</dbReference>
<evidence type="ECO:0000313" key="8">
    <source>
        <dbReference type="Proteomes" id="UP000824017"/>
    </source>
</evidence>
<evidence type="ECO:0000256" key="1">
    <source>
        <dbReference type="ARBA" id="ARBA00009998"/>
    </source>
</evidence>
<dbReference type="NCBIfam" id="TIGR01280">
    <property type="entry name" value="xseB"/>
    <property type="match status" value="1"/>
</dbReference>
<organism evidence="7 8">
    <name type="scientific">Candidatus Mediterraneibacter stercorigallinarum</name>
    <dbReference type="NCBI Taxonomy" id="2838686"/>
    <lineage>
        <taxon>Bacteria</taxon>
        <taxon>Bacillati</taxon>
        <taxon>Bacillota</taxon>
        <taxon>Clostridia</taxon>
        <taxon>Lachnospirales</taxon>
        <taxon>Lachnospiraceae</taxon>
        <taxon>Mediterraneibacter</taxon>
    </lineage>
</organism>
<dbReference type="EMBL" id="DXCD01000028">
    <property type="protein sequence ID" value="HIZ12487.1"/>
    <property type="molecule type" value="Genomic_DNA"/>
</dbReference>
<dbReference type="HAMAP" id="MF_00337">
    <property type="entry name" value="Exonuc_7_S"/>
    <property type="match status" value="1"/>
</dbReference>
<dbReference type="GO" id="GO:0009318">
    <property type="term" value="C:exodeoxyribonuclease VII complex"/>
    <property type="evidence" value="ECO:0007669"/>
    <property type="project" value="UniProtKB-UniRule"/>
</dbReference>
<protein>
    <recommendedName>
        <fullName evidence="6">Exodeoxyribonuclease 7 small subunit</fullName>
        <ecNumber evidence="6">3.1.11.6</ecNumber>
    </recommendedName>
    <alternativeName>
        <fullName evidence="6">Exodeoxyribonuclease VII small subunit</fullName>
        <shortName evidence="6">Exonuclease VII small subunit</shortName>
    </alternativeName>
</protein>
<comment type="subcellular location">
    <subcellularLocation>
        <location evidence="6">Cytoplasm</location>
    </subcellularLocation>
</comment>
<dbReference type="Pfam" id="PF02609">
    <property type="entry name" value="Exonuc_VII_S"/>
    <property type="match status" value="1"/>
</dbReference>
<sequence length="73" mass="8368">MKTVEAESRQSLEEMFAQLEDVIAEMEEDGISLEHSFDLYNKGMGLLKECSKSIDEVEKKVLILDEDGETHEF</sequence>
<evidence type="ECO:0000256" key="5">
    <source>
        <dbReference type="ARBA" id="ARBA00022839"/>
    </source>
</evidence>
<comment type="function">
    <text evidence="6">Bidirectionally degrades single-stranded DNA into large acid-insoluble oligonucleotides, which are then degraded further into small acid-soluble oligonucleotides.</text>
</comment>
<evidence type="ECO:0000256" key="3">
    <source>
        <dbReference type="ARBA" id="ARBA00022722"/>
    </source>
</evidence>
<dbReference type="InterPro" id="IPR037004">
    <property type="entry name" value="Exonuc_VII_ssu_sf"/>
</dbReference>
<gene>
    <name evidence="6 7" type="primary">xseB</name>
    <name evidence="7" type="ORF">H9817_00955</name>
</gene>
<evidence type="ECO:0000256" key="6">
    <source>
        <dbReference type="HAMAP-Rule" id="MF_00337"/>
    </source>
</evidence>
<proteinExistence type="inferred from homology"/>
<dbReference type="SUPFAM" id="SSF116842">
    <property type="entry name" value="XseB-like"/>
    <property type="match status" value="1"/>
</dbReference>
<dbReference type="GO" id="GO:0008855">
    <property type="term" value="F:exodeoxyribonuclease VII activity"/>
    <property type="evidence" value="ECO:0007669"/>
    <property type="project" value="UniProtKB-UniRule"/>
</dbReference>
<evidence type="ECO:0000256" key="4">
    <source>
        <dbReference type="ARBA" id="ARBA00022801"/>
    </source>
</evidence>
<keyword evidence="3 6" id="KW-0540">Nuclease</keyword>
<comment type="catalytic activity">
    <reaction evidence="6">
        <text>Exonucleolytic cleavage in either 5'- to 3'- or 3'- to 5'-direction to yield nucleoside 5'-phosphates.</text>
        <dbReference type="EC" id="3.1.11.6"/>
    </reaction>
</comment>
<dbReference type="GO" id="GO:0005829">
    <property type="term" value="C:cytosol"/>
    <property type="evidence" value="ECO:0007669"/>
    <property type="project" value="TreeGrafter"/>
</dbReference>